<evidence type="ECO:0000256" key="4">
    <source>
        <dbReference type="ARBA" id="ARBA00022803"/>
    </source>
</evidence>
<evidence type="ECO:0000256" key="6">
    <source>
        <dbReference type="PROSITE-ProRule" id="PRU00339"/>
    </source>
</evidence>
<dbReference type="Pfam" id="PF13374">
    <property type="entry name" value="TPR_10"/>
    <property type="match status" value="1"/>
</dbReference>
<evidence type="ECO:0000256" key="7">
    <source>
        <dbReference type="SAM" id="Coils"/>
    </source>
</evidence>
<gene>
    <name evidence="9" type="ORF">H9848_11105</name>
</gene>
<evidence type="ECO:0000256" key="5">
    <source>
        <dbReference type="ARBA" id="ARBA00038253"/>
    </source>
</evidence>
<dbReference type="SMART" id="SM00028">
    <property type="entry name" value="TPR"/>
    <property type="match status" value="4"/>
</dbReference>
<dbReference type="AlphaFoldDB" id="A0A9D1XTE5"/>
<evidence type="ECO:0000256" key="2">
    <source>
        <dbReference type="ARBA" id="ARBA00022490"/>
    </source>
</evidence>
<keyword evidence="7" id="KW-0175">Coiled coil</keyword>
<comment type="similarity">
    <text evidence="5">Belongs to the Rap family.</text>
</comment>
<name>A0A9D1XTE5_9BACT</name>
<feature type="coiled-coil region" evidence="7">
    <location>
        <begin position="347"/>
        <end position="438"/>
    </location>
</feature>
<evidence type="ECO:0000256" key="8">
    <source>
        <dbReference type="SAM" id="Phobius"/>
    </source>
</evidence>
<evidence type="ECO:0000256" key="1">
    <source>
        <dbReference type="ARBA" id="ARBA00004496"/>
    </source>
</evidence>
<evidence type="ECO:0000256" key="3">
    <source>
        <dbReference type="ARBA" id="ARBA00022737"/>
    </source>
</evidence>
<dbReference type="Pfam" id="PF13181">
    <property type="entry name" value="TPR_8"/>
    <property type="match status" value="1"/>
</dbReference>
<dbReference type="PANTHER" id="PTHR46630">
    <property type="entry name" value="TETRATRICOPEPTIDE REPEAT PROTEIN 29"/>
    <property type="match status" value="1"/>
</dbReference>
<dbReference type="PANTHER" id="PTHR46630:SF1">
    <property type="entry name" value="TETRATRICOPEPTIDE REPEAT PROTEIN 29"/>
    <property type="match status" value="1"/>
</dbReference>
<proteinExistence type="inferred from homology"/>
<reference evidence="9" key="1">
    <citation type="journal article" date="2021" name="PeerJ">
        <title>Extensive microbial diversity within the chicken gut microbiome revealed by metagenomics and culture.</title>
        <authorList>
            <person name="Gilroy R."/>
            <person name="Ravi A."/>
            <person name="Getino M."/>
            <person name="Pursley I."/>
            <person name="Horton D.L."/>
            <person name="Alikhan N.F."/>
            <person name="Baker D."/>
            <person name="Gharbi K."/>
            <person name="Hall N."/>
            <person name="Watson M."/>
            <person name="Adriaenssens E.M."/>
            <person name="Foster-Nyarko E."/>
            <person name="Jarju S."/>
            <person name="Secka A."/>
            <person name="Antonio M."/>
            <person name="Oren A."/>
            <person name="Chaudhuri R.R."/>
            <person name="La Ragione R."/>
            <person name="Hildebrand F."/>
            <person name="Pallen M.J."/>
        </authorList>
    </citation>
    <scope>NUCLEOTIDE SEQUENCE</scope>
    <source>
        <strain evidence="9">ChiHecec2B26-12326</strain>
    </source>
</reference>
<dbReference type="Gene3D" id="1.25.40.10">
    <property type="entry name" value="Tetratricopeptide repeat domain"/>
    <property type="match status" value="2"/>
</dbReference>
<dbReference type="Proteomes" id="UP000823847">
    <property type="component" value="Unassembled WGS sequence"/>
</dbReference>
<protein>
    <submittedName>
        <fullName evidence="9">Tetratricopeptide repeat protein</fullName>
    </submittedName>
</protein>
<dbReference type="PROSITE" id="PS51257">
    <property type="entry name" value="PROKAR_LIPOPROTEIN"/>
    <property type="match status" value="1"/>
</dbReference>
<keyword evidence="8" id="KW-0472">Membrane</keyword>
<comment type="subcellular location">
    <subcellularLocation>
        <location evidence="1">Cytoplasm</location>
    </subcellularLocation>
</comment>
<keyword evidence="2" id="KW-0963">Cytoplasm</keyword>
<accession>A0A9D1XTE5</accession>
<dbReference type="PROSITE" id="PS50293">
    <property type="entry name" value="TPR_REGION"/>
    <property type="match status" value="1"/>
</dbReference>
<dbReference type="PROSITE" id="PS50005">
    <property type="entry name" value="TPR"/>
    <property type="match status" value="1"/>
</dbReference>
<dbReference type="InterPro" id="IPR019734">
    <property type="entry name" value="TPR_rpt"/>
</dbReference>
<feature type="repeat" description="TPR" evidence="6">
    <location>
        <begin position="104"/>
        <end position="137"/>
    </location>
</feature>
<dbReference type="GO" id="GO:0005737">
    <property type="term" value="C:cytoplasm"/>
    <property type="evidence" value="ECO:0007669"/>
    <property type="project" value="UniProtKB-SubCell"/>
</dbReference>
<dbReference type="SUPFAM" id="SSF48452">
    <property type="entry name" value="TPR-like"/>
    <property type="match status" value="1"/>
</dbReference>
<dbReference type="InterPro" id="IPR011990">
    <property type="entry name" value="TPR-like_helical_dom_sf"/>
</dbReference>
<reference evidence="9" key="2">
    <citation type="submission" date="2021-04" db="EMBL/GenBank/DDBJ databases">
        <authorList>
            <person name="Gilroy R."/>
        </authorList>
    </citation>
    <scope>NUCLEOTIDE SEQUENCE</scope>
    <source>
        <strain evidence="9">ChiHecec2B26-12326</strain>
    </source>
</reference>
<comment type="caution">
    <text evidence="9">The sequence shown here is derived from an EMBL/GenBank/DDBJ whole genome shotgun (WGS) entry which is preliminary data.</text>
</comment>
<dbReference type="EMBL" id="DXEN01000080">
    <property type="protein sequence ID" value="HIX87135.1"/>
    <property type="molecule type" value="Genomic_DNA"/>
</dbReference>
<feature type="transmembrane region" description="Helical" evidence="8">
    <location>
        <begin position="369"/>
        <end position="387"/>
    </location>
</feature>
<keyword evidence="8" id="KW-0812">Transmembrane</keyword>
<evidence type="ECO:0000313" key="9">
    <source>
        <dbReference type="EMBL" id="HIX87135.1"/>
    </source>
</evidence>
<organism evidence="9 10">
    <name type="scientific">Candidatus Parabacteroides intestinigallinarum</name>
    <dbReference type="NCBI Taxonomy" id="2838722"/>
    <lineage>
        <taxon>Bacteria</taxon>
        <taxon>Pseudomonadati</taxon>
        <taxon>Bacteroidota</taxon>
        <taxon>Bacteroidia</taxon>
        <taxon>Bacteroidales</taxon>
        <taxon>Tannerellaceae</taxon>
        <taxon>Parabacteroides</taxon>
    </lineage>
</organism>
<keyword evidence="8" id="KW-1133">Transmembrane helix</keyword>
<sequence length="579" mass="67830">MPRIVIALLGALIGMLYACDIRREPYPAVLLRIDSLANTDPKAALSLWEEARDSLARFDEEQRMYLALLGMKVNDKLYVRHTSDSLIRCVTAFYKRQGDPDKLVESYYYMGRVYRDLNDAPEALHYFQKAIDVADTARHAPLLSKIYSQMGMLYDYQDVYEEAIEMHQKAYQCALRIGDSASLSLKNRDIARAYNMIEENDSALLYFQKAADWARRTGTKRRLSGILTELGSFYRKIGSYDNALHCLAESLTDSINRDMLPTYLALGHLYLKTNKLDSAEYYLLRCTHNSNIYILKDTYEYLSVLAERKKDYKKSILFFRLCQQAQDSIKKITNSEEIRKTTALYNYQEKKKEIIQLKRENNRIRIRNYRIIASCSIFFSVMILLIYRSKRKRDRISLQLQKLQREKQDQYERSVQRIEENNRKLREMEHLLSQERDNKNALLQVQKELLEVSNQRIQLCRTERDLMEAELKRSDIYQKFHQADEMGVRVEEEDWLALGKALDQTYDDFTGRLHRLCTNISPVELRICYLIKISIKVTDMAKLLNRSKSSISSARARLYKKITGEEGGANKLDELLSDT</sequence>
<dbReference type="InterPro" id="IPR051476">
    <property type="entry name" value="Bac_ResReg_Asp_Phosphatase"/>
</dbReference>
<keyword evidence="3" id="KW-0677">Repeat</keyword>
<keyword evidence="4 6" id="KW-0802">TPR repeat</keyword>
<evidence type="ECO:0000313" key="10">
    <source>
        <dbReference type="Proteomes" id="UP000823847"/>
    </source>
</evidence>